<dbReference type="RefSeq" id="WP_388021234.1">
    <property type="nucleotide sequence ID" value="NZ_JBHUDT010000016.1"/>
</dbReference>
<accession>A0ABW5JV68</accession>
<gene>
    <name evidence="3" type="ORF">ACFSQS_16075</name>
</gene>
<keyword evidence="4" id="KW-1185">Reference proteome</keyword>
<feature type="transmembrane region" description="Helical" evidence="1">
    <location>
        <begin position="60"/>
        <end position="78"/>
    </location>
</feature>
<evidence type="ECO:0000259" key="2">
    <source>
        <dbReference type="PROSITE" id="PS51352"/>
    </source>
</evidence>
<dbReference type="PANTHER" id="PTHR42852">
    <property type="entry name" value="THIOL:DISULFIDE INTERCHANGE PROTEIN DSBE"/>
    <property type="match status" value="1"/>
</dbReference>
<dbReference type="Gene3D" id="3.40.30.10">
    <property type="entry name" value="Glutaredoxin"/>
    <property type="match status" value="1"/>
</dbReference>
<dbReference type="PANTHER" id="PTHR42852:SF13">
    <property type="entry name" value="PROTEIN DIPZ"/>
    <property type="match status" value="1"/>
</dbReference>
<evidence type="ECO:0000313" key="3">
    <source>
        <dbReference type="EMBL" id="MFD2536624.1"/>
    </source>
</evidence>
<keyword evidence="1" id="KW-0812">Transmembrane</keyword>
<dbReference type="InterPro" id="IPR013766">
    <property type="entry name" value="Thioredoxin_domain"/>
</dbReference>
<feature type="transmembrane region" description="Helical" evidence="1">
    <location>
        <begin position="31"/>
        <end position="48"/>
    </location>
</feature>
<keyword evidence="1" id="KW-1133">Transmembrane helix</keyword>
<dbReference type="SUPFAM" id="SSF52833">
    <property type="entry name" value="Thioredoxin-like"/>
    <property type="match status" value="1"/>
</dbReference>
<dbReference type="PROSITE" id="PS51352">
    <property type="entry name" value="THIOREDOXIN_2"/>
    <property type="match status" value="1"/>
</dbReference>
<dbReference type="InterPro" id="IPR050553">
    <property type="entry name" value="Thioredoxin_ResA/DsbE_sf"/>
</dbReference>
<protein>
    <submittedName>
        <fullName evidence="3">TlpA family protein disulfide reductase</fullName>
    </submittedName>
</protein>
<dbReference type="EMBL" id="JBHULK010000017">
    <property type="protein sequence ID" value="MFD2536624.1"/>
    <property type="molecule type" value="Genomic_DNA"/>
</dbReference>
<dbReference type="Pfam" id="PF13905">
    <property type="entry name" value="Thioredoxin_8"/>
    <property type="match status" value="1"/>
</dbReference>
<organism evidence="3 4">
    <name type="scientific">Gelatiniphilus marinus</name>
    <dbReference type="NCBI Taxonomy" id="1759464"/>
    <lineage>
        <taxon>Bacteria</taxon>
        <taxon>Pseudomonadati</taxon>
        <taxon>Bacteroidota</taxon>
        <taxon>Flavobacteriia</taxon>
        <taxon>Flavobacteriales</taxon>
        <taxon>Flavobacteriaceae</taxon>
        <taxon>Gelatiniphilus</taxon>
    </lineage>
</organism>
<dbReference type="CDD" id="cd02966">
    <property type="entry name" value="TlpA_like_family"/>
    <property type="match status" value="1"/>
</dbReference>
<name>A0ABW5JV68_9FLAO</name>
<sequence>MKKVLLYLLIAISPIIIYSIFGVIFVGNHSWMISLTLPSIFVLSFLLFNKTGKKEHLKLGLTIILPIFLIFFITSFFASFSRTLMYLIFVPISVYLGWLFSNRKSILIIIFSFFLFAFVGIILFPNLFVLQNNIGAHKNEAFDGISLINKNKESIELDKSKIIVLDFWTTSCGICFKKFPDLEKYYLEFKDNPNVEFYSINVPLKRDEFSKVVKLVDELNYKFPTFYATSIKEVENLGIYAYPHLLILKNGKLRYDGRLETDKYIFVNHLKSEINKLINE</sequence>
<feature type="transmembrane region" description="Helical" evidence="1">
    <location>
        <begin position="84"/>
        <end position="100"/>
    </location>
</feature>
<evidence type="ECO:0000313" key="4">
    <source>
        <dbReference type="Proteomes" id="UP001597441"/>
    </source>
</evidence>
<dbReference type="InterPro" id="IPR036249">
    <property type="entry name" value="Thioredoxin-like_sf"/>
</dbReference>
<feature type="transmembrane region" description="Helical" evidence="1">
    <location>
        <begin position="107"/>
        <end position="128"/>
    </location>
</feature>
<comment type="caution">
    <text evidence="3">The sequence shown here is derived from an EMBL/GenBank/DDBJ whole genome shotgun (WGS) entry which is preliminary data.</text>
</comment>
<dbReference type="Proteomes" id="UP001597441">
    <property type="component" value="Unassembled WGS sequence"/>
</dbReference>
<evidence type="ECO:0000256" key="1">
    <source>
        <dbReference type="SAM" id="Phobius"/>
    </source>
</evidence>
<keyword evidence="1" id="KW-0472">Membrane</keyword>
<proteinExistence type="predicted"/>
<feature type="domain" description="Thioredoxin" evidence="2">
    <location>
        <begin position="136"/>
        <end position="279"/>
    </location>
</feature>
<dbReference type="InterPro" id="IPR012336">
    <property type="entry name" value="Thioredoxin-like_fold"/>
</dbReference>
<feature type="transmembrane region" description="Helical" evidence="1">
    <location>
        <begin position="5"/>
        <end position="25"/>
    </location>
</feature>
<reference evidence="4" key="1">
    <citation type="journal article" date="2019" name="Int. J. Syst. Evol. Microbiol.">
        <title>The Global Catalogue of Microorganisms (GCM) 10K type strain sequencing project: providing services to taxonomists for standard genome sequencing and annotation.</title>
        <authorList>
            <consortium name="The Broad Institute Genomics Platform"/>
            <consortium name="The Broad Institute Genome Sequencing Center for Infectious Disease"/>
            <person name="Wu L."/>
            <person name="Ma J."/>
        </authorList>
    </citation>
    <scope>NUCLEOTIDE SEQUENCE [LARGE SCALE GENOMIC DNA]</scope>
    <source>
        <strain evidence="4">KCTC 42903</strain>
    </source>
</reference>